<dbReference type="STRING" id="1267768.BV394_02615"/>
<feature type="transmembrane region" description="Helical" evidence="8">
    <location>
        <begin position="433"/>
        <end position="453"/>
    </location>
</feature>
<keyword evidence="4 8" id="KW-0812">Transmembrane</keyword>
<feature type="transmembrane region" description="Helical" evidence="8">
    <location>
        <begin position="283"/>
        <end position="300"/>
    </location>
</feature>
<feature type="transmembrane region" description="Helical" evidence="8">
    <location>
        <begin position="474"/>
        <end position="494"/>
    </location>
</feature>
<dbReference type="OrthoDB" id="9799209at2"/>
<keyword evidence="5 8" id="KW-1133">Transmembrane helix</keyword>
<dbReference type="EMBL" id="CP019124">
    <property type="protein sequence ID" value="APX88759.1"/>
    <property type="molecule type" value="Genomic_DNA"/>
</dbReference>
<dbReference type="AlphaFoldDB" id="A0A1U7DFT3"/>
<comment type="subcellular location">
    <subcellularLocation>
        <location evidence="1">Cell membrane</location>
        <topology evidence="1">Multi-pass membrane protein</topology>
    </subcellularLocation>
</comment>
<dbReference type="InterPro" id="IPR052702">
    <property type="entry name" value="MscS-like_channel"/>
</dbReference>
<keyword evidence="6 8" id="KW-0472">Membrane</keyword>
<feature type="transmembrane region" description="Helical" evidence="8">
    <location>
        <begin position="629"/>
        <end position="652"/>
    </location>
</feature>
<proteinExistence type="inferred from homology"/>
<feature type="domain" description="Mechanosensitive ion channel MscS" evidence="10">
    <location>
        <begin position="674"/>
        <end position="740"/>
    </location>
</feature>
<evidence type="ECO:0000256" key="9">
    <source>
        <dbReference type="SAM" id="SignalP"/>
    </source>
</evidence>
<organism evidence="13 14">
    <name type="scientific">Brevirhabdus pacifica</name>
    <dbReference type="NCBI Taxonomy" id="1267768"/>
    <lineage>
        <taxon>Bacteria</taxon>
        <taxon>Pseudomonadati</taxon>
        <taxon>Pseudomonadota</taxon>
        <taxon>Alphaproteobacteria</taxon>
        <taxon>Rhodobacterales</taxon>
        <taxon>Paracoccaceae</taxon>
        <taxon>Brevirhabdus</taxon>
    </lineage>
</organism>
<dbReference type="GO" id="GO:0005886">
    <property type="term" value="C:plasma membrane"/>
    <property type="evidence" value="ECO:0007669"/>
    <property type="project" value="UniProtKB-SubCell"/>
</dbReference>
<evidence type="ECO:0000259" key="11">
    <source>
        <dbReference type="Pfam" id="PF12607"/>
    </source>
</evidence>
<dbReference type="Proteomes" id="UP000187266">
    <property type="component" value="Chromosome"/>
</dbReference>
<evidence type="ECO:0000256" key="3">
    <source>
        <dbReference type="ARBA" id="ARBA00022475"/>
    </source>
</evidence>
<dbReference type="Gene3D" id="3.30.70.100">
    <property type="match status" value="1"/>
</dbReference>
<dbReference type="InterPro" id="IPR049278">
    <property type="entry name" value="MS_channel_C"/>
</dbReference>
<evidence type="ECO:0000256" key="1">
    <source>
        <dbReference type="ARBA" id="ARBA00004651"/>
    </source>
</evidence>
<gene>
    <name evidence="13" type="ORF">BV394_02615</name>
</gene>
<dbReference type="SUPFAM" id="SSF50182">
    <property type="entry name" value="Sm-like ribonucleoproteins"/>
    <property type="match status" value="1"/>
</dbReference>
<feature type="transmembrane region" description="Helical" evidence="8">
    <location>
        <begin position="591"/>
        <end position="608"/>
    </location>
</feature>
<dbReference type="Gene3D" id="1.10.287.1260">
    <property type="match status" value="1"/>
</dbReference>
<evidence type="ECO:0000256" key="2">
    <source>
        <dbReference type="ARBA" id="ARBA00008017"/>
    </source>
</evidence>
<feature type="region of interest" description="Disordered" evidence="7">
    <location>
        <begin position="48"/>
        <end position="74"/>
    </location>
</feature>
<dbReference type="InterPro" id="IPR010920">
    <property type="entry name" value="LSM_dom_sf"/>
</dbReference>
<evidence type="ECO:0000256" key="6">
    <source>
        <dbReference type="ARBA" id="ARBA00023136"/>
    </source>
</evidence>
<feature type="chain" id="PRO_5043635394" evidence="9">
    <location>
        <begin position="47"/>
        <end position="908"/>
    </location>
</feature>
<dbReference type="Pfam" id="PF12607">
    <property type="entry name" value="DUF3772"/>
    <property type="match status" value="1"/>
</dbReference>
<feature type="transmembrane region" description="Helical" evidence="8">
    <location>
        <begin position="361"/>
        <end position="380"/>
    </location>
</feature>
<protein>
    <submittedName>
        <fullName evidence="13">Uncharacterized protein</fullName>
    </submittedName>
</protein>
<evidence type="ECO:0000313" key="14">
    <source>
        <dbReference type="Proteomes" id="UP000187266"/>
    </source>
</evidence>
<feature type="transmembrane region" description="Helical" evidence="8">
    <location>
        <begin position="658"/>
        <end position="687"/>
    </location>
</feature>
<accession>A0A2M9DG11</accession>
<name>A0A1U7DFT3_9RHOB</name>
<feature type="domain" description="Mechanosensitive ion channel MscS C-terminal" evidence="12">
    <location>
        <begin position="749"/>
        <end position="831"/>
    </location>
</feature>
<feature type="transmembrane region" description="Helical" evidence="8">
    <location>
        <begin position="500"/>
        <end position="518"/>
    </location>
</feature>
<feature type="transmembrane region" description="Helical" evidence="8">
    <location>
        <begin position="321"/>
        <end position="341"/>
    </location>
</feature>
<feature type="transmembrane region" description="Helical" evidence="8">
    <location>
        <begin position="539"/>
        <end position="563"/>
    </location>
</feature>
<dbReference type="InterPro" id="IPR011066">
    <property type="entry name" value="MscS_channel_C_sf"/>
</dbReference>
<accession>A0A1U7DFT3</accession>
<evidence type="ECO:0000256" key="4">
    <source>
        <dbReference type="ARBA" id="ARBA00022692"/>
    </source>
</evidence>
<dbReference type="Gene3D" id="2.30.30.60">
    <property type="match status" value="1"/>
</dbReference>
<dbReference type="SUPFAM" id="SSF82861">
    <property type="entry name" value="Mechanosensitive channel protein MscS (YggB), transmembrane region"/>
    <property type="match status" value="1"/>
</dbReference>
<feature type="domain" description="DUF3772" evidence="11">
    <location>
        <begin position="207"/>
        <end position="263"/>
    </location>
</feature>
<dbReference type="GO" id="GO:0008381">
    <property type="term" value="F:mechanosensitive monoatomic ion channel activity"/>
    <property type="evidence" value="ECO:0007669"/>
    <property type="project" value="UniProtKB-ARBA"/>
</dbReference>
<evidence type="ECO:0000313" key="13">
    <source>
        <dbReference type="EMBL" id="APX88759.1"/>
    </source>
</evidence>
<feature type="compositionally biased region" description="Basic and acidic residues" evidence="7">
    <location>
        <begin position="864"/>
        <end position="877"/>
    </location>
</feature>
<evidence type="ECO:0000259" key="12">
    <source>
        <dbReference type="Pfam" id="PF21082"/>
    </source>
</evidence>
<evidence type="ECO:0000256" key="7">
    <source>
        <dbReference type="SAM" id="MobiDB-lite"/>
    </source>
</evidence>
<keyword evidence="3" id="KW-1003">Cell membrane</keyword>
<reference evidence="13 14" key="1">
    <citation type="submission" date="2017-01" db="EMBL/GenBank/DDBJ databases">
        <title>Genomic analysis of Xuhuaishuia manganoxidans DY6-4.</title>
        <authorList>
            <person name="Wang X."/>
        </authorList>
    </citation>
    <scope>NUCLEOTIDE SEQUENCE [LARGE SCALE GENOMIC DNA]</scope>
    <source>
        <strain evidence="13 14">DY6-4</strain>
    </source>
</reference>
<keyword evidence="14" id="KW-1185">Reference proteome</keyword>
<dbReference type="SUPFAM" id="SSF82689">
    <property type="entry name" value="Mechanosensitive channel protein MscS (YggB), C-terminal domain"/>
    <property type="match status" value="1"/>
</dbReference>
<dbReference type="InterPro" id="IPR023408">
    <property type="entry name" value="MscS_beta-dom_sf"/>
</dbReference>
<sequence length="908" mass="96468">MSVVSATMRPAFAGCWRNLCVPGGAFRALPVILLVLALLSSGAAMAQQSGSTAGQPQSEAPVAAPVEGAPADGAAADAAAADGAIVDTPVPGTAVPGLLPVLEPSPSQAADTPDYARWEATATRAEEAIQAGRASTVALEELRAQIADWRAQFQSAQDANAARIRTLRQQIDVLGPEPKEGETEAPEIARRRAELNSQLSTAQAPGIRAEEAYRQADGIIREIDRLVRERQADALLELGSSPLNPRHWGPALEAITQSVMTIQSEVASAWGRPAQQREANDNLPRILIFFAIGALLILRSRRWVETLITRLQARPRLGTSVAIFALSLGQVGLPILGIYLLTRIVYALGIVGLRGDAVLSVLPIAALAILGATWIGRMTLSSDLSSRLVDLTPERAWQGRWSATLLGWTYAVWIVLATLAASENYSEPTRAVLNFGVLVVGGLLLFRLGQILANRTRPEPAEEEPSYRDRLLTLLGRGVIAISILAPLLAAVGFGMFSAALLFPTILTLGLLALMGLLQKLVVDIYAVLVRGEDRARDALIPVLIGFALSLAALPVAALIWGARVSDLTELWARFSEGFQIGETRISPTDFVTFVVVFVLGYLATRLVQGTIRNSVLPKTKIDVGGRNAIVAGLGYVGIFLAAVVAITMAGIDLSSLAIVAGALSVGIGFGLQNIVSNFVSGIILLIERPVSEGDWIEVGGTMGYVRAISVRSTRIETFDRTDVIVPNADLISGTVTNYTLGNLIGRVIVPVGVAYGTDTRKVEKVLQEIVQAHPMVLANPRPGVLFQGFGADSMDFEIRAILRDVNFLLPTKSELNHAIAKRFAEEGIEIPFAQRDVWLRNPEVLQPGGGGAPAGAPPAEEEQASKPEEGTARPEGEMSSDVADEIARPSALTAAPDTPDPAGEKSQ</sequence>
<evidence type="ECO:0000256" key="8">
    <source>
        <dbReference type="SAM" id="Phobius"/>
    </source>
</evidence>
<dbReference type="InterPro" id="IPR006685">
    <property type="entry name" value="MscS_channel_2nd"/>
</dbReference>
<dbReference type="InterPro" id="IPR011014">
    <property type="entry name" value="MscS_channel_TM-2"/>
</dbReference>
<dbReference type="InterPro" id="IPR022249">
    <property type="entry name" value="DUF3772"/>
</dbReference>
<keyword evidence="9" id="KW-0732">Signal</keyword>
<comment type="similarity">
    <text evidence="2">Belongs to the MscS (TC 1.A.23) family.</text>
</comment>
<feature type="transmembrane region" description="Helical" evidence="8">
    <location>
        <begin position="401"/>
        <end position="421"/>
    </location>
</feature>
<evidence type="ECO:0000259" key="10">
    <source>
        <dbReference type="Pfam" id="PF00924"/>
    </source>
</evidence>
<feature type="signal peptide" evidence="9">
    <location>
        <begin position="1"/>
        <end position="46"/>
    </location>
</feature>
<dbReference type="Pfam" id="PF21082">
    <property type="entry name" value="MS_channel_3rd"/>
    <property type="match status" value="1"/>
</dbReference>
<dbReference type="Pfam" id="PF00924">
    <property type="entry name" value="MS_channel_2nd"/>
    <property type="match status" value="1"/>
</dbReference>
<dbReference type="PANTHER" id="PTHR30347">
    <property type="entry name" value="POTASSIUM CHANNEL RELATED"/>
    <property type="match status" value="1"/>
</dbReference>
<dbReference type="PANTHER" id="PTHR30347:SF1">
    <property type="entry name" value="MECHANOSENSITIVE CHANNEL MSCK"/>
    <property type="match status" value="1"/>
</dbReference>
<evidence type="ECO:0000256" key="5">
    <source>
        <dbReference type="ARBA" id="ARBA00022989"/>
    </source>
</evidence>
<feature type="region of interest" description="Disordered" evidence="7">
    <location>
        <begin position="843"/>
        <end position="908"/>
    </location>
</feature>